<dbReference type="SUPFAM" id="SSF63829">
    <property type="entry name" value="Calcium-dependent phosphotriesterase"/>
    <property type="match status" value="1"/>
</dbReference>
<keyword evidence="17" id="KW-1185">Reference proteome</keyword>
<comment type="subcellular location">
    <subcellularLocation>
        <location evidence="6">Cytoplasm</location>
    </subcellularLocation>
</comment>
<comment type="cofactor">
    <cofactor evidence="4">
        <name>Mg(2+)</name>
        <dbReference type="ChEBI" id="CHEBI:18420"/>
    </cofactor>
</comment>
<comment type="cofactor">
    <cofactor evidence="3">
        <name>Mn(2+)</name>
        <dbReference type="ChEBI" id="CHEBI:29035"/>
    </cofactor>
</comment>
<dbReference type="Pfam" id="PF08450">
    <property type="entry name" value="SGL"/>
    <property type="match status" value="1"/>
</dbReference>
<dbReference type="InterPro" id="IPR008367">
    <property type="entry name" value="Regucalcin"/>
</dbReference>
<evidence type="ECO:0000256" key="8">
    <source>
        <dbReference type="ARBA" id="ARBA00013227"/>
    </source>
</evidence>
<dbReference type="Proteomes" id="UP001596113">
    <property type="component" value="Unassembled WGS sequence"/>
</dbReference>
<sequence length="292" mass="32016">MTHIINAELVIDSSCRLGEGPVWNEEGQYISWVDIELNHFYQYWPVDGRSTRMMTPVTIGCYGWRKSGGLIVAGSEGIGIWDVEQNVYSTIADPEHDQPYTRFNDGKCDPAGRFVAGTLSTREQPEGALYVLDHDLNVRKLLDGISCSNGISWSADGTVMYYIDSMAQEVVSYDYDLGTGMLANPRTVVSYKGTDILPDGMTIDSEGMLWVAEWGGWAVTRWNPASGEKLATVKVPSQYVTSCAFAGENSDTLFITTARQDIEGEALQQQPHSGGLFVAQAGVTGSRSYSFG</sequence>
<dbReference type="PANTHER" id="PTHR10907">
    <property type="entry name" value="REGUCALCIN"/>
    <property type="match status" value="1"/>
</dbReference>
<evidence type="ECO:0000256" key="10">
    <source>
        <dbReference type="ARBA" id="ARBA00022490"/>
    </source>
</evidence>
<evidence type="ECO:0000313" key="17">
    <source>
        <dbReference type="Proteomes" id="UP001596113"/>
    </source>
</evidence>
<evidence type="ECO:0000256" key="9">
    <source>
        <dbReference type="ARBA" id="ARBA00016808"/>
    </source>
</evidence>
<protein>
    <recommendedName>
        <fullName evidence="9">Regucalcin</fullName>
        <ecNumber evidence="8">3.1.1.17</ecNumber>
    </recommendedName>
    <alternativeName>
        <fullName evidence="14">Gluconolactonase</fullName>
    </alternativeName>
</protein>
<comment type="cofactor">
    <cofactor evidence="2">
        <name>Ca(2+)</name>
        <dbReference type="ChEBI" id="CHEBI:29108"/>
    </cofactor>
</comment>
<evidence type="ECO:0000256" key="7">
    <source>
        <dbReference type="ARBA" id="ARBA00008853"/>
    </source>
</evidence>
<keyword evidence="11" id="KW-0479">Metal-binding</keyword>
<evidence type="ECO:0000259" key="15">
    <source>
        <dbReference type="Pfam" id="PF08450"/>
    </source>
</evidence>
<dbReference type="PRINTS" id="PR01791">
    <property type="entry name" value="REGUCALCIN"/>
</dbReference>
<name>A0ABW0HXF4_9BACL</name>
<dbReference type="InterPro" id="IPR005511">
    <property type="entry name" value="SMP-30"/>
</dbReference>
<evidence type="ECO:0000256" key="5">
    <source>
        <dbReference type="ARBA" id="ARBA00001947"/>
    </source>
</evidence>
<keyword evidence="13" id="KW-0106">Calcium</keyword>
<evidence type="ECO:0000256" key="1">
    <source>
        <dbReference type="ARBA" id="ARBA00001589"/>
    </source>
</evidence>
<evidence type="ECO:0000313" key="16">
    <source>
        <dbReference type="EMBL" id="MFC5405643.1"/>
    </source>
</evidence>
<dbReference type="InterPro" id="IPR011042">
    <property type="entry name" value="6-blade_b-propeller_TolB-like"/>
</dbReference>
<feature type="domain" description="SMP-30/Gluconolactonase/LRE-like region" evidence="15">
    <location>
        <begin position="17"/>
        <end position="259"/>
    </location>
</feature>
<dbReference type="Gene3D" id="2.120.10.30">
    <property type="entry name" value="TolB, C-terminal domain"/>
    <property type="match status" value="1"/>
</dbReference>
<comment type="cofactor">
    <cofactor evidence="5">
        <name>Zn(2+)</name>
        <dbReference type="ChEBI" id="CHEBI:29105"/>
    </cofactor>
</comment>
<dbReference type="PRINTS" id="PR01790">
    <property type="entry name" value="SMP30FAMILY"/>
</dbReference>
<dbReference type="InterPro" id="IPR013658">
    <property type="entry name" value="SGL"/>
</dbReference>
<evidence type="ECO:0000256" key="6">
    <source>
        <dbReference type="ARBA" id="ARBA00004496"/>
    </source>
</evidence>
<comment type="similarity">
    <text evidence="7">Belongs to the SMP-30/CGR1 family.</text>
</comment>
<gene>
    <name evidence="16" type="ORF">ACFPOF_23100</name>
</gene>
<keyword evidence="12 16" id="KW-0378">Hydrolase</keyword>
<evidence type="ECO:0000256" key="12">
    <source>
        <dbReference type="ARBA" id="ARBA00022801"/>
    </source>
</evidence>
<comment type="caution">
    <text evidence="16">The sequence shown here is derived from an EMBL/GenBank/DDBJ whole genome shotgun (WGS) entry which is preliminary data.</text>
</comment>
<evidence type="ECO:0000256" key="11">
    <source>
        <dbReference type="ARBA" id="ARBA00022723"/>
    </source>
</evidence>
<keyword evidence="10" id="KW-0963">Cytoplasm</keyword>
<accession>A0ABW0HXF4</accession>
<organism evidence="16 17">
    <name type="scientific">Cohnella soli</name>
    <dbReference type="NCBI Taxonomy" id="425005"/>
    <lineage>
        <taxon>Bacteria</taxon>
        <taxon>Bacillati</taxon>
        <taxon>Bacillota</taxon>
        <taxon>Bacilli</taxon>
        <taxon>Bacillales</taxon>
        <taxon>Paenibacillaceae</taxon>
        <taxon>Cohnella</taxon>
    </lineage>
</organism>
<dbReference type="RefSeq" id="WP_378137048.1">
    <property type="nucleotide sequence ID" value="NZ_JBHSMI010000029.1"/>
</dbReference>
<evidence type="ECO:0000256" key="4">
    <source>
        <dbReference type="ARBA" id="ARBA00001946"/>
    </source>
</evidence>
<evidence type="ECO:0000256" key="3">
    <source>
        <dbReference type="ARBA" id="ARBA00001936"/>
    </source>
</evidence>
<dbReference type="EC" id="3.1.1.17" evidence="8"/>
<evidence type="ECO:0000256" key="2">
    <source>
        <dbReference type="ARBA" id="ARBA00001913"/>
    </source>
</evidence>
<dbReference type="GO" id="GO:0016787">
    <property type="term" value="F:hydrolase activity"/>
    <property type="evidence" value="ECO:0007669"/>
    <property type="project" value="UniProtKB-KW"/>
</dbReference>
<dbReference type="PANTHER" id="PTHR10907:SF47">
    <property type="entry name" value="REGUCALCIN"/>
    <property type="match status" value="1"/>
</dbReference>
<evidence type="ECO:0000256" key="14">
    <source>
        <dbReference type="ARBA" id="ARBA00032464"/>
    </source>
</evidence>
<evidence type="ECO:0000256" key="13">
    <source>
        <dbReference type="ARBA" id="ARBA00022837"/>
    </source>
</evidence>
<reference evidence="17" key="1">
    <citation type="journal article" date="2019" name="Int. J. Syst. Evol. Microbiol.">
        <title>The Global Catalogue of Microorganisms (GCM) 10K type strain sequencing project: providing services to taxonomists for standard genome sequencing and annotation.</title>
        <authorList>
            <consortium name="The Broad Institute Genomics Platform"/>
            <consortium name="The Broad Institute Genome Sequencing Center for Infectious Disease"/>
            <person name="Wu L."/>
            <person name="Ma J."/>
        </authorList>
    </citation>
    <scope>NUCLEOTIDE SEQUENCE [LARGE SCALE GENOMIC DNA]</scope>
    <source>
        <strain evidence="17">CGMCC 1.18575</strain>
    </source>
</reference>
<comment type="catalytic activity">
    <reaction evidence="1">
        <text>D-glucono-1,5-lactone + H2O = D-gluconate + H(+)</text>
        <dbReference type="Rhea" id="RHEA:10440"/>
        <dbReference type="ChEBI" id="CHEBI:15377"/>
        <dbReference type="ChEBI" id="CHEBI:15378"/>
        <dbReference type="ChEBI" id="CHEBI:16217"/>
        <dbReference type="ChEBI" id="CHEBI:18391"/>
        <dbReference type="EC" id="3.1.1.17"/>
    </reaction>
</comment>
<dbReference type="EMBL" id="JBHSMI010000029">
    <property type="protein sequence ID" value="MFC5405643.1"/>
    <property type="molecule type" value="Genomic_DNA"/>
</dbReference>
<proteinExistence type="inferred from homology"/>